<dbReference type="OrthoDB" id="547931at2759"/>
<feature type="region of interest" description="Disordered" evidence="1">
    <location>
        <begin position="521"/>
        <end position="557"/>
    </location>
</feature>
<dbReference type="EMBL" id="BNCP01000006">
    <property type="protein sequence ID" value="GIL75012.1"/>
    <property type="molecule type" value="Genomic_DNA"/>
</dbReference>
<feature type="region of interest" description="Disordered" evidence="1">
    <location>
        <begin position="310"/>
        <end position="357"/>
    </location>
</feature>
<organism evidence="2 3">
    <name type="scientific">Volvox reticuliferus</name>
    <dbReference type="NCBI Taxonomy" id="1737510"/>
    <lineage>
        <taxon>Eukaryota</taxon>
        <taxon>Viridiplantae</taxon>
        <taxon>Chlorophyta</taxon>
        <taxon>core chlorophytes</taxon>
        <taxon>Chlorophyceae</taxon>
        <taxon>CS clade</taxon>
        <taxon>Chlamydomonadales</taxon>
        <taxon>Volvocaceae</taxon>
        <taxon>Volvox</taxon>
    </lineage>
</organism>
<keyword evidence="3" id="KW-1185">Reference proteome</keyword>
<reference evidence="2" key="1">
    <citation type="journal article" date="2021" name="Proc. Natl. Acad. Sci. U.S.A.">
        <title>Three genomes in the algal genus Volvox reveal the fate of a haploid sex-determining region after a transition to homothallism.</title>
        <authorList>
            <person name="Yamamoto K."/>
            <person name="Hamaji T."/>
            <person name="Kawai-Toyooka H."/>
            <person name="Matsuzaki R."/>
            <person name="Takahashi F."/>
            <person name="Nishimura Y."/>
            <person name="Kawachi M."/>
            <person name="Noguchi H."/>
            <person name="Minakuchi Y."/>
            <person name="Umen J.G."/>
            <person name="Toyoda A."/>
            <person name="Nozaki H."/>
        </authorList>
    </citation>
    <scope>NUCLEOTIDE SEQUENCE</scope>
    <source>
        <strain evidence="2">NIES-3786</strain>
    </source>
</reference>
<gene>
    <name evidence="2" type="ORF">Vretifemale_4853</name>
</gene>
<evidence type="ECO:0000313" key="2">
    <source>
        <dbReference type="EMBL" id="GIL75012.1"/>
    </source>
</evidence>
<dbReference type="AlphaFoldDB" id="A0A8J4DCD3"/>
<feature type="region of interest" description="Disordered" evidence="1">
    <location>
        <begin position="126"/>
        <end position="152"/>
    </location>
</feature>
<dbReference type="Proteomes" id="UP000747110">
    <property type="component" value="Unassembled WGS sequence"/>
</dbReference>
<evidence type="ECO:0000256" key="1">
    <source>
        <dbReference type="SAM" id="MobiDB-lite"/>
    </source>
</evidence>
<accession>A0A8J4DCD3</accession>
<feature type="region of interest" description="Disordered" evidence="1">
    <location>
        <begin position="168"/>
        <end position="196"/>
    </location>
</feature>
<feature type="compositionally biased region" description="Basic residues" evidence="1">
    <location>
        <begin position="548"/>
        <end position="557"/>
    </location>
</feature>
<name>A0A8J4DCD3_9CHLO</name>
<comment type="caution">
    <text evidence="2">The sequence shown here is derived from an EMBL/GenBank/DDBJ whole genome shotgun (WGS) entry which is preliminary data.</text>
</comment>
<feature type="compositionally biased region" description="Low complexity" evidence="1">
    <location>
        <begin position="126"/>
        <end position="150"/>
    </location>
</feature>
<evidence type="ECO:0000313" key="3">
    <source>
        <dbReference type="Proteomes" id="UP000747110"/>
    </source>
</evidence>
<sequence length="557" mass="57074">MTAGGEHAGLHKRWLERKLEIEVGKVQAKLLSKGLTVPVPDPEALETEARLAQAHLPKLYIDLYGRNPNGTLKLSPDANKRDGALPPATVVQKLDRMLNPALLTPIPIDVALAHGLPLTCCDSGETSASGGMTTRGGSTTSPGTARGTTAHGKGGIYGSLSIGGPGAGASVGGASGSGGHVTESGASPRFNRSPPPLINCRPDLQAADLRIDDAVAEVHRVALQANEMCARDRVLYLARQANPNFCLPHPRSTQLNAGGVAPNRRDMIRKGVSKRVTSFIPDPAVDCGASGGRGHKIQAGASRRSLACTESRRSAEIMPGRSCSPNRGATGDGSLPPLGTRSRPTSRVNSGGDAAATGTENAATAASVAAVAGMATVAEHAAASAARIGFAETTEALPRLSPSTSPVPTIHPPREGLVDVQCGPPSPPLAKLPPVHAGGEIAGSLLRGAIMPMKADSLIGIWEAAAIHAAEVESSDAEEDAEEEAAVAEAEAALEAEVQAEAQAAAGLLAQAPVLSNVSGTAVWRNGGQEDQSGDGTDHQPPSSHVPPQHRGHSWQY</sequence>
<protein>
    <submittedName>
        <fullName evidence="2">Uncharacterized protein</fullName>
    </submittedName>
</protein>
<proteinExistence type="predicted"/>
<feature type="compositionally biased region" description="Gly residues" evidence="1">
    <location>
        <begin position="168"/>
        <end position="179"/>
    </location>
</feature>